<keyword evidence="2" id="KW-1185">Reference proteome</keyword>
<dbReference type="Pfam" id="PF14253">
    <property type="entry name" value="AbiH"/>
    <property type="match status" value="1"/>
</dbReference>
<proteinExistence type="predicted"/>
<dbReference type="AlphaFoldDB" id="A0A1H4HK76"/>
<dbReference type="Proteomes" id="UP000198850">
    <property type="component" value="Unassembled WGS sequence"/>
</dbReference>
<accession>A0A1H4HK76</accession>
<evidence type="ECO:0000313" key="2">
    <source>
        <dbReference type="Proteomes" id="UP000198850"/>
    </source>
</evidence>
<dbReference type="InterPro" id="IPR025935">
    <property type="entry name" value="AbiH"/>
</dbReference>
<dbReference type="STRING" id="425514.SAMN05443550_1265"/>
<gene>
    <name evidence="1" type="ORF">SAMN05443550_1265</name>
</gene>
<name>A0A1H4HK76_9SPHI</name>
<protein>
    <submittedName>
        <fullName evidence="1">Bacteriophage abortive infection AbiH</fullName>
    </submittedName>
</protein>
<dbReference type="RefSeq" id="WP_090560161.1">
    <property type="nucleotide sequence ID" value="NZ_FNRA01000026.1"/>
</dbReference>
<reference evidence="1 2" key="1">
    <citation type="submission" date="2016-10" db="EMBL/GenBank/DDBJ databases">
        <authorList>
            <person name="de Groot N.N."/>
        </authorList>
    </citation>
    <scope>NUCLEOTIDE SEQUENCE [LARGE SCALE GENOMIC DNA]</scope>
    <source>
        <strain evidence="1 2">DSM 19033</strain>
    </source>
</reference>
<dbReference type="OrthoDB" id="5903604at2"/>
<evidence type="ECO:0000313" key="1">
    <source>
        <dbReference type="EMBL" id="SEB22091.1"/>
    </source>
</evidence>
<sequence>MKNLYIIGNGFDIHHSLNTRYSDFHNFVSNNNNDLENALEEYFDFSVDYKYLWKNFEAELYRFNYKSFFNDNNHIDHTAENFKVSDTYDLADGISEEAENLIEMIREGFTDWIISLDYPSKESILKRLIFLKGNSAFINFNYTDTLEEYYGIAKSQILYIHNNANEQFGELIFGHGELNETDPAEDELDEEGNSSRTLFSDGEAASRRPFYELQKDTEAILTEHKAFLKKLTDVESIIVLGHSLGAVDWPYFKRINEIAPNAQWKISYYMDSEKETIGRIAIDEINIGRNKLRMVRIDDLD</sequence>
<organism evidence="1 2">
    <name type="scientific">Pedobacter hartonius</name>
    <dbReference type="NCBI Taxonomy" id="425514"/>
    <lineage>
        <taxon>Bacteria</taxon>
        <taxon>Pseudomonadati</taxon>
        <taxon>Bacteroidota</taxon>
        <taxon>Sphingobacteriia</taxon>
        <taxon>Sphingobacteriales</taxon>
        <taxon>Sphingobacteriaceae</taxon>
        <taxon>Pedobacter</taxon>
    </lineage>
</organism>
<dbReference type="EMBL" id="FNRA01000026">
    <property type="protein sequence ID" value="SEB22091.1"/>
    <property type="molecule type" value="Genomic_DNA"/>
</dbReference>